<organism evidence="2 3">
    <name type="scientific">Lolium multiflorum</name>
    <name type="common">Italian ryegrass</name>
    <name type="synonym">Lolium perenne subsp. multiflorum</name>
    <dbReference type="NCBI Taxonomy" id="4521"/>
    <lineage>
        <taxon>Eukaryota</taxon>
        <taxon>Viridiplantae</taxon>
        <taxon>Streptophyta</taxon>
        <taxon>Embryophyta</taxon>
        <taxon>Tracheophyta</taxon>
        <taxon>Spermatophyta</taxon>
        <taxon>Magnoliopsida</taxon>
        <taxon>Liliopsida</taxon>
        <taxon>Poales</taxon>
        <taxon>Poaceae</taxon>
        <taxon>BOP clade</taxon>
        <taxon>Pooideae</taxon>
        <taxon>Poodae</taxon>
        <taxon>Poeae</taxon>
        <taxon>Poeae Chloroplast Group 2 (Poeae type)</taxon>
        <taxon>Loliodinae</taxon>
        <taxon>Loliinae</taxon>
        <taxon>Lolium</taxon>
    </lineage>
</organism>
<proteinExistence type="predicted"/>
<evidence type="ECO:0000313" key="3">
    <source>
        <dbReference type="Proteomes" id="UP001231189"/>
    </source>
</evidence>
<dbReference type="InterPro" id="IPR007493">
    <property type="entry name" value="DUF538"/>
</dbReference>
<reference evidence="2" key="1">
    <citation type="submission" date="2023-07" db="EMBL/GenBank/DDBJ databases">
        <title>A chromosome-level genome assembly of Lolium multiflorum.</title>
        <authorList>
            <person name="Chen Y."/>
            <person name="Copetti D."/>
            <person name="Kolliker R."/>
            <person name="Studer B."/>
        </authorList>
    </citation>
    <scope>NUCLEOTIDE SEQUENCE</scope>
    <source>
        <strain evidence="2">02402/16</strain>
        <tissue evidence="2">Leaf</tissue>
    </source>
</reference>
<evidence type="ECO:0000256" key="1">
    <source>
        <dbReference type="SAM" id="SignalP"/>
    </source>
</evidence>
<dbReference type="PANTHER" id="PTHR31676:SF112">
    <property type="entry name" value="DUF538 DOMAIN-CONTAINING PROTEIN"/>
    <property type="match status" value="1"/>
</dbReference>
<protein>
    <submittedName>
        <fullName evidence="2">Uncharacterized protein</fullName>
    </submittedName>
</protein>
<dbReference type="PANTHER" id="PTHR31676">
    <property type="entry name" value="T31J12.3 PROTEIN-RELATED"/>
    <property type="match status" value="1"/>
</dbReference>
<dbReference type="InterPro" id="IPR036758">
    <property type="entry name" value="At5g01610-like"/>
</dbReference>
<feature type="chain" id="PRO_5041998266" evidence="1">
    <location>
        <begin position="24"/>
        <end position="174"/>
    </location>
</feature>
<sequence>MAMSPLTLLLVAIAAIAAPLAYGACNGEASLKGVANDVLWEYGLPKGLVPDSVTSYTFINATGDFKIQLASSCYVWFGDHYTYFDKNLSGTMSYGAISNLSGIQAKKLFFWVSISSMVARPERGMIEFHAGFVSEDVPISLFENVPVCGNGVGGQFRGAAGVIREMNVLPVAEV</sequence>
<keyword evidence="3" id="KW-1185">Reference proteome</keyword>
<evidence type="ECO:0000313" key="2">
    <source>
        <dbReference type="EMBL" id="KAK1644813.1"/>
    </source>
</evidence>
<gene>
    <name evidence="2" type="ORF">QYE76_062618</name>
</gene>
<dbReference type="SUPFAM" id="SSF141562">
    <property type="entry name" value="At5g01610-like"/>
    <property type="match status" value="1"/>
</dbReference>
<dbReference type="Pfam" id="PF04398">
    <property type="entry name" value="DUF538"/>
    <property type="match status" value="1"/>
</dbReference>
<feature type="signal peptide" evidence="1">
    <location>
        <begin position="1"/>
        <end position="23"/>
    </location>
</feature>
<dbReference type="Proteomes" id="UP001231189">
    <property type="component" value="Unassembled WGS sequence"/>
</dbReference>
<dbReference type="AlphaFoldDB" id="A0AAD8S4A4"/>
<name>A0AAD8S4A4_LOLMU</name>
<keyword evidence="1" id="KW-0732">Signal</keyword>
<dbReference type="EMBL" id="JAUUTY010000004">
    <property type="protein sequence ID" value="KAK1644813.1"/>
    <property type="molecule type" value="Genomic_DNA"/>
</dbReference>
<dbReference type="Gene3D" id="2.30.240.10">
    <property type="entry name" value="At5g01610-like"/>
    <property type="match status" value="1"/>
</dbReference>
<accession>A0AAD8S4A4</accession>
<comment type="caution">
    <text evidence="2">The sequence shown here is derived from an EMBL/GenBank/DDBJ whole genome shotgun (WGS) entry which is preliminary data.</text>
</comment>